<dbReference type="HOGENOM" id="CLU_2581567_0_0_2"/>
<organism evidence="1 2">
    <name type="scientific">Pyrococcus yayanosii (strain CH1 / JCM 16557)</name>
    <dbReference type="NCBI Taxonomy" id="529709"/>
    <lineage>
        <taxon>Archaea</taxon>
        <taxon>Methanobacteriati</taxon>
        <taxon>Methanobacteriota</taxon>
        <taxon>Thermococci</taxon>
        <taxon>Thermococcales</taxon>
        <taxon>Thermococcaceae</taxon>
        <taxon>Pyrococcus</taxon>
    </lineage>
</organism>
<accession>F8AIY9</accession>
<dbReference type="KEGG" id="pya:PYCH_07800"/>
<dbReference type="STRING" id="529709.PYCH_07800"/>
<name>F8AIY9_PYRYC</name>
<proteinExistence type="predicted"/>
<dbReference type="GeneID" id="10837355"/>
<dbReference type="OrthoDB" id="41658at2157"/>
<sequence length="80" mass="9191">MKISIKNLDPLKDAELELGDITVLLGPPNSGNSYTLKSLYTQLVMLDEIARDYIIRDVNYFIRTVAPRTLILRMMNLQHL</sequence>
<evidence type="ECO:0000313" key="2">
    <source>
        <dbReference type="Proteomes" id="UP000008386"/>
    </source>
</evidence>
<dbReference type="RefSeq" id="WP_013905522.1">
    <property type="nucleotide sequence ID" value="NC_015680.1"/>
</dbReference>
<evidence type="ECO:0000313" key="1">
    <source>
        <dbReference type="EMBL" id="AEH24465.1"/>
    </source>
</evidence>
<keyword evidence="2" id="KW-1185">Reference proteome</keyword>
<protein>
    <recommendedName>
        <fullName evidence="3">AAA domain-containing protein</fullName>
    </recommendedName>
</protein>
<dbReference type="eggNOG" id="arCOG03235">
    <property type="taxonomic scope" value="Archaea"/>
</dbReference>
<gene>
    <name evidence="1" type="ordered locus">PYCH_07800</name>
</gene>
<reference evidence="1 2" key="1">
    <citation type="journal article" date="2011" name="J. Bacteriol.">
        <title>Complete genome sequence of the obligate piezophilic hyperthermophilic archaeon Pyrococcus yayanosii CH1.</title>
        <authorList>
            <person name="Jun X."/>
            <person name="Lupeng L."/>
            <person name="Minjuan X."/>
            <person name="Oger P."/>
            <person name="Fengping W."/>
            <person name="Jebbar M."/>
            <person name="Xiang X."/>
        </authorList>
    </citation>
    <scope>NUCLEOTIDE SEQUENCE [LARGE SCALE GENOMIC DNA]</scope>
    <source>
        <strain evidence="2">CH1 / JCM 16557</strain>
    </source>
</reference>
<dbReference type="AlphaFoldDB" id="F8AIY9"/>
<dbReference type="Proteomes" id="UP000008386">
    <property type="component" value="Chromosome"/>
</dbReference>
<dbReference type="EMBL" id="CP002779">
    <property type="protein sequence ID" value="AEH24465.1"/>
    <property type="molecule type" value="Genomic_DNA"/>
</dbReference>
<evidence type="ECO:0008006" key="3">
    <source>
        <dbReference type="Google" id="ProtNLM"/>
    </source>
</evidence>